<gene>
    <name evidence="10" type="ORF">A2160_04275</name>
</gene>
<name>A0A1F5E6E8_9BACT</name>
<comment type="caution">
    <text evidence="10">The sequence shown here is derived from an EMBL/GenBank/DDBJ whole genome shotgun (WGS) entry which is preliminary data.</text>
</comment>
<dbReference type="NCBIfam" id="TIGR01579">
    <property type="entry name" value="MiaB-like-C"/>
    <property type="match status" value="1"/>
</dbReference>
<evidence type="ECO:0000256" key="3">
    <source>
        <dbReference type="ARBA" id="ARBA00022679"/>
    </source>
</evidence>
<evidence type="ECO:0000256" key="6">
    <source>
        <dbReference type="ARBA" id="ARBA00023004"/>
    </source>
</evidence>
<dbReference type="PROSITE" id="PS01278">
    <property type="entry name" value="MTTASE_RADICAL"/>
    <property type="match status" value="1"/>
</dbReference>
<comment type="cofactor">
    <cofactor evidence="1">
        <name>[4Fe-4S] cluster</name>
        <dbReference type="ChEBI" id="CHEBI:49883"/>
    </cofactor>
</comment>
<protein>
    <submittedName>
        <fullName evidence="10">tRNA (N(6)-L-threonylcarbamoyladenosine(37)-C(2))-methylthiotransferase MtaB</fullName>
    </submittedName>
</protein>
<evidence type="ECO:0000313" key="10">
    <source>
        <dbReference type="EMBL" id="OGD62953.1"/>
    </source>
</evidence>
<dbReference type="SFLD" id="SFLDS00029">
    <property type="entry name" value="Radical_SAM"/>
    <property type="match status" value="1"/>
</dbReference>
<dbReference type="InterPro" id="IPR013848">
    <property type="entry name" value="Methylthiotransferase_N"/>
</dbReference>
<evidence type="ECO:0000313" key="11">
    <source>
        <dbReference type="Proteomes" id="UP000177006"/>
    </source>
</evidence>
<evidence type="ECO:0000256" key="1">
    <source>
        <dbReference type="ARBA" id="ARBA00001966"/>
    </source>
</evidence>
<keyword evidence="6" id="KW-0408">Iron</keyword>
<dbReference type="SFLD" id="SFLDG01061">
    <property type="entry name" value="methylthiotransferase"/>
    <property type="match status" value="1"/>
</dbReference>
<dbReference type="GO" id="GO:0046872">
    <property type="term" value="F:metal ion binding"/>
    <property type="evidence" value="ECO:0007669"/>
    <property type="project" value="UniProtKB-KW"/>
</dbReference>
<keyword evidence="5" id="KW-0479">Metal-binding</keyword>
<dbReference type="Pfam" id="PF00919">
    <property type="entry name" value="UPF0004"/>
    <property type="match status" value="1"/>
</dbReference>
<dbReference type="PROSITE" id="PS51449">
    <property type="entry name" value="MTTASE_N"/>
    <property type="match status" value="1"/>
</dbReference>
<dbReference type="FunFam" id="3.80.30.20:FF:000001">
    <property type="entry name" value="tRNA-2-methylthio-N(6)-dimethylallyladenosine synthase 2"/>
    <property type="match status" value="1"/>
</dbReference>
<dbReference type="SUPFAM" id="SSF102114">
    <property type="entry name" value="Radical SAM enzymes"/>
    <property type="match status" value="1"/>
</dbReference>
<dbReference type="PROSITE" id="PS51918">
    <property type="entry name" value="RADICAL_SAM"/>
    <property type="match status" value="1"/>
</dbReference>
<dbReference type="STRING" id="1797457.A2160_04275"/>
<dbReference type="GO" id="GO:0035597">
    <property type="term" value="F:tRNA-2-methylthio-N(6)-dimethylallyladenosine(37) synthase activity"/>
    <property type="evidence" value="ECO:0007669"/>
    <property type="project" value="TreeGrafter"/>
</dbReference>
<feature type="domain" description="MTTase N-terminal" evidence="8">
    <location>
        <begin position="1"/>
        <end position="116"/>
    </location>
</feature>
<accession>A0A1F5E6E8</accession>
<dbReference type="SFLD" id="SFLDG01082">
    <property type="entry name" value="B12-binding_domain_containing"/>
    <property type="match status" value="1"/>
</dbReference>
<keyword evidence="3 10" id="KW-0808">Transferase</keyword>
<keyword evidence="4" id="KW-0949">S-adenosyl-L-methionine</keyword>
<dbReference type="PANTHER" id="PTHR43020:SF2">
    <property type="entry name" value="MITOCHONDRIAL TRNA METHYLTHIOTRANSFERASE CDK5RAP1"/>
    <property type="match status" value="1"/>
</dbReference>
<dbReference type="GO" id="GO:0051539">
    <property type="term" value="F:4 iron, 4 sulfur cluster binding"/>
    <property type="evidence" value="ECO:0007669"/>
    <property type="project" value="UniProtKB-KW"/>
</dbReference>
<dbReference type="GO" id="GO:0005829">
    <property type="term" value="C:cytosol"/>
    <property type="evidence" value="ECO:0007669"/>
    <property type="project" value="TreeGrafter"/>
</dbReference>
<organism evidence="10 11">
    <name type="scientific">Candidatus Beckwithbacteria bacterium RBG_13_42_9</name>
    <dbReference type="NCBI Taxonomy" id="1797457"/>
    <lineage>
        <taxon>Bacteria</taxon>
        <taxon>Candidatus Beckwithiibacteriota</taxon>
    </lineage>
</organism>
<dbReference type="Gene3D" id="3.80.30.20">
    <property type="entry name" value="tm_1862 like domain"/>
    <property type="match status" value="1"/>
</dbReference>
<dbReference type="Pfam" id="PF04055">
    <property type="entry name" value="Radical_SAM"/>
    <property type="match status" value="1"/>
</dbReference>
<dbReference type="InterPro" id="IPR038135">
    <property type="entry name" value="Methylthiotransferase_N_sf"/>
</dbReference>
<evidence type="ECO:0000259" key="9">
    <source>
        <dbReference type="PROSITE" id="PS51918"/>
    </source>
</evidence>
<dbReference type="Gene3D" id="3.40.50.12160">
    <property type="entry name" value="Methylthiotransferase, N-terminal domain"/>
    <property type="match status" value="1"/>
</dbReference>
<evidence type="ECO:0000256" key="4">
    <source>
        <dbReference type="ARBA" id="ARBA00022691"/>
    </source>
</evidence>
<dbReference type="EMBL" id="MEZK01000014">
    <property type="protein sequence ID" value="OGD62953.1"/>
    <property type="molecule type" value="Genomic_DNA"/>
</dbReference>
<dbReference type="InterPro" id="IPR020612">
    <property type="entry name" value="Methylthiotransferase_CS"/>
</dbReference>
<dbReference type="InterPro" id="IPR005839">
    <property type="entry name" value="Methylthiotransferase"/>
</dbReference>
<reference evidence="10 11" key="1">
    <citation type="journal article" date="2016" name="Nat. Commun.">
        <title>Thousands of microbial genomes shed light on interconnected biogeochemical processes in an aquifer system.</title>
        <authorList>
            <person name="Anantharaman K."/>
            <person name="Brown C.T."/>
            <person name="Hug L.A."/>
            <person name="Sharon I."/>
            <person name="Castelle C.J."/>
            <person name="Probst A.J."/>
            <person name="Thomas B.C."/>
            <person name="Singh A."/>
            <person name="Wilkins M.J."/>
            <person name="Karaoz U."/>
            <person name="Brodie E.L."/>
            <person name="Williams K.H."/>
            <person name="Hubbard S.S."/>
            <person name="Banfield J.F."/>
        </authorList>
    </citation>
    <scope>NUCLEOTIDE SEQUENCE [LARGE SCALE GENOMIC DNA]</scope>
</reference>
<dbReference type="InterPro" id="IPR023404">
    <property type="entry name" value="rSAM_horseshoe"/>
</dbReference>
<evidence type="ECO:0000256" key="5">
    <source>
        <dbReference type="ARBA" id="ARBA00022723"/>
    </source>
</evidence>
<dbReference type="AlphaFoldDB" id="A0A1F5E6E8"/>
<dbReference type="InterPro" id="IPR007197">
    <property type="entry name" value="rSAM"/>
</dbReference>
<dbReference type="PANTHER" id="PTHR43020">
    <property type="entry name" value="CDK5 REGULATORY SUBUNIT-ASSOCIATED PROTEIN 1"/>
    <property type="match status" value="1"/>
</dbReference>
<dbReference type="InterPro" id="IPR006467">
    <property type="entry name" value="MiaB-like_bact"/>
</dbReference>
<dbReference type="SMART" id="SM00729">
    <property type="entry name" value="Elp3"/>
    <property type="match status" value="1"/>
</dbReference>
<sequence>MKVQIYSLGCRLNKAEALIWEKQLKESGLKSDREVVIVNTCAVTAKAEKETRQLLRQLRHKYPQALLAAAGCWATLQNQKLKIKDQKLDKNENLADLLFDNKNKKDLVEIIRNYLEKKNKEVSKTSSLSRDKVSQLSNLAQFEKAGRYFVKIQDGCDKFCSYCIVPFLRGRSRSINPDEIIRQINSLVKKGAQEVTLTGVDIAHYQAKSVKCKVQNCRKDGLSGLLSRILEETEIPRIRLGSVYPETFTDELLKLYSKNWPRLCRHFHISLQSGCNKTLKRMNRRYTVEEFKQTLKRIRKAIPGVNITTDVIVGFPGETKTEFSESYKNIKAMGFGKIHVFPFSLRPGTTASKKEKEWGRVTHSIKLQRAKKMRTLSQTLSQKLRQKFIGKKLTVLVEGRDKNGSWWGLSDNYIRVKVNSQKKSELGQIKALNFIQG</sequence>
<feature type="domain" description="Radical SAM core" evidence="9">
    <location>
        <begin position="142"/>
        <end position="383"/>
    </location>
</feature>
<evidence type="ECO:0000256" key="7">
    <source>
        <dbReference type="ARBA" id="ARBA00023014"/>
    </source>
</evidence>
<evidence type="ECO:0000259" key="8">
    <source>
        <dbReference type="PROSITE" id="PS51449"/>
    </source>
</evidence>
<dbReference type="InterPro" id="IPR006638">
    <property type="entry name" value="Elp3/MiaA/NifB-like_rSAM"/>
</dbReference>
<dbReference type="CDD" id="cd01335">
    <property type="entry name" value="Radical_SAM"/>
    <property type="match status" value="1"/>
</dbReference>
<proteinExistence type="predicted"/>
<evidence type="ECO:0000256" key="2">
    <source>
        <dbReference type="ARBA" id="ARBA00022485"/>
    </source>
</evidence>
<keyword evidence="7" id="KW-0411">Iron-sulfur</keyword>
<dbReference type="NCBIfam" id="TIGR00089">
    <property type="entry name" value="MiaB/RimO family radical SAM methylthiotransferase"/>
    <property type="match status" value="1"/>
</dbReference>
<dbReference type="InterPro" id="IPR058240">
    <property type="entry name" value="rSAM_sf"/>
</dbReference>
<keyword evidence="2" id="KW-0004">4Fe-4S</keyword>
<dbReference type="Proteomes" id="UP000177006">
    <property type="component" value="Unassembled WGS sequence"/>
</dbReference>